<evidence type="ECO:0000256" key="5">
    <source>
        <dbReference type="ARBA" id="ARBA00023242"/>
    </source>
</evidence>
<evidence type="ECO:0000256" key="2">
    <source>
        <dbReference type="ARBA" id="ARBA00023125"/>
    </source>
</evidence>
<dbReference type="GO" id="GO:0045944">
    <property type="term" value="P:positive regulation of transcription by RNA polymerase II"/>
    <property type="evidence" value="ECO:0007669"/>
    <property type="project" value="TreeGrafter"/>
</dbReference>
<dbReference type="Gene3D" id="4.10.280.10">
    <property type="entry name" value="Helix-loop-helix DNA-binding domain"/>
    <property type="match status" value="1"/>
</dbReference>
<dbReference type="Pfam" id="PF00010">
    <property type="entry name" value="HLH"/>
    <property type="match status" value="1"/>
</dbReference>
<feature type="region of interest" description="Disordered" evidence="6">
    <location>
        <begin position="443"/>
        <end position="462"/>
    </location>
</feature>
<feature type="region of interest" description="Disordered" evidence="6">
    <location>
        <begin position="202"/>
        <end position="296"/>
    </location>
</feature>
<name>A0A8H3U080_9TREE</name>
<dbReference type="SUPFAM" id="SSF47459">
    <property type="entry name" value="HLH, helix-loop-helix DNA-binding domain"/>
    <property type="match status" value="1"/>
</dbReference>
<dbReference type="GO" id="GO:0090575">
    <property type="term" value="C:RNA polymerase II transcription regulator complex"/>
    <property type="evidence" value="ECO:0007669"/>
    <property type="project" value="TreeGrafter"/>
</dbReference>
<keyword evidence="3" id="KW-0010">Activator</keyword>
<proteinExistence type="predicted"/>
<feature type="region of interest" description="Disordered" evidence="6">
    <location>
        <begin position="46"/>
        <end position="190"/>
    </location>
</feature>
<keyword evidence="1" id="KW-0805">Transcription regulation</keyword>
<evidence type="ECO:0000256" key="3">
    <source>
        <dbReference type="ARBA" id="ARBA00023159"/>
    </source>
</evidence>
<feature type="compositionally biased region" description="Low complexity" evidence="6">
    <location>
        <begin position="218"/>
        <end position="235"/>
    </location>
</feature>
<dbReference type="EMBL" id="BLZA01000057">
    <property type="protein sequence ID" value="GHJ90090.1"/>
    <property type="molecule type" value="Genomic_DNA"/>
</dbReference>
<sequence>MALALETLIHDIDREKLSRCLSSTSMYSNSYSAMARLTIDSNTDNELPRIGASSPHWPLPSIKDTLSPPLHHAHSYSHSYSSSTGTSTPSTSVHAPPSHGRSHSQSKPGPSRTGRPHSQSVSSMTSPYSYSTTSTSANGSSANTSFVNLRSSFMQQSPPSRYSDHPSRASLAESLHRHHSASSLPPNAHYHHLHAPIHHSLYQDHDLPTTGPRKRRSSTTSTHAAAAAAAAASASAERRGSGASDRPTMTGIGLASAPPDEPPNHHNNASPRGGSRSSLMMTPNHSGGPGQPIQRRQGFAVPEPAAQTGQMASDPSAVRRLAHLQCEQRRRESINGGFATLRTILPETTNADSKAAILQKAINYIQHLEQSVRASGGKVGTALKAAPNAKRKKKSSLSNSTSEVTSPADDDASLRDSPDSPPPKEVMSPIRDAVEDMAVDMELSDEEHGQHHRDGKEKRGGGGGAGGALYMLGSVASAASRARTPPLPELHYAREPRVPLLNRLGLSRGGKEDVVVNMSQGKDFDDKVPGRVWEHVENTRVYR</sequence>
<gene>
    <name evidence="8" type="ORF">NliqN6_6492</name>
</gene>
<feature type="compositionally biased region" description="Polar residues" evidence="6">
    <location>
        <begin position="265"/>
        <end position="285"/>
    </location>
</feature>
<dbReference type="SMART" id="SM00353">
    <property type="entry name" value="HLH"/>
    <property type="match status" value="1"/>
</dbReference>
<dbReference type="GO" id="GO:0046983">
    <property type="term" value="F:protein dimerization activity"/>
    <property type="evidence" value="ECO:0007669"/>
    <property type="project" value="InterPro"/>
</dbReference>
<feature type="compositionally biased region" description="Basic and acidic residues" evidence="6">
    <location>
        <begin position="446"/>
        <end position="460"/>
    </location>
</feature>
<evidence type="ECO:0000313" key="9">
    <source>
        <dbReference type="Proteomes" id="UP000620104"/>
    </source>
</evidence>
<feature type="compositionally biased region" description="Low complexity" evidence="6">
    <location>
        <begin position="118"/>
        <end position="145"/>
    </location>
</feature>
<feature type="domain" description="BHLH" evidence="7">
    <location>
        <begin position="318"/>
        <end position="368"/>
    </location>
</feature>
<comment type="caution">
    <text evidence="8">The sequence shown here is derived from an EMBL/GenBank/DDBJ whole genome shotgun (WGS) entry which is preliminary data.</text>
</comment>
<protein>
    <recommendedName>
        <fullName evidence="7">BHLH domain-containing protein</fullName>
    </recommendedName>
</protein>
<dbReference type="OrthoDB" id="5778525at2759"/>
<evidence type="ECO:0000256" key="1">
    <source>
        <dbReference type="ARBA" id="ARBA00023015"/>
    </source>
</evidence>
<reference evidence="8" key="1">
    <citation type="submission" date="2020-07" db="EMBL/GenBank/DDBJ databases">
        <title>Draft Genome Sequence of a Deep-Sea Yeast, Naganishia (Cryptococcus) liquefaciens strain N6.</title>
        <authorList>
            <person name="Han Y.W."/>
            <person name="Kajitani R."/>
            <person name="Morimoto H."/>
            <person name="Parhat M."/>
            <person name="Tsubouchi H."/>
            <person name="Bakenova O."/>
            <person name="Ogata M."/>
            <person name="Argunhan B."/>
            <person name="Aoki R."/>
            <person name="Kajiwara S."/>
            <person name="Itoh T."/>
            <person name="Iwasaki H."/>
        </authorList>
    </citation>
    <scope>NUCLEOTIDE SEQUENCE</scope>
    <source>
        <strain evidence="8">N6</strain>
    </source>
</reference>
<dbReference type="InterPro" id="IPR011598">
    <property type="entry name" value="bHLH_dom"/>
</dbReference>
<keyword evidence="5" id="KW-0539">Nucleus</keyword>
<feature type="compositionally biased region" description="Low complexity" evidence="6">
    <location>
        <begin position="76"/>
        <end position="92"/>
    </location>
</feature>
<organism evidence="8 9">
    <name type="scientific">Naganishia liquefaciens</name>
    <dbReference type="NCBI Taxonomy" id="104408"/>
    <lineage>
        <taxon>Eukaryota</taxon>
        <taxon>Fungi</taxon>
        <taxon>Dikarya</taxon>
        <taxon>Basidiomycota</taxon>
        <taxon>Agaricomycotina</taxon>
        <taxon>Tremellomycetes</taxon>
        <taxon>Filobasidiales</taxon>
        <taxon>Filobasidiaceae</taxon>
        <taxon>Naganishia</taxon>
    </lineage>
</organism>
<keyword evidence="4" id="KW-0804">Transcription</keyword>
<evidence type="ECO:0000256" key="6">
    <source>
        <dbReference type="SAM" id="MobiDB-lite"/>
    </source>
</evidence>
<dbReference type="GO" id="GO:0003700">
    <property type="term" value="F:DNA-binding transcription factor activity"/>
    <property type="evidence" value="ECO:0007669"/>
    <property type="project" value="TreeGrafter"/>
</dbReference>
<dbReference type="GO" id="GO:0003677">
    <property type="term" value="F:DNA binding"/>
    <property type="evidence" value="ECO:0007669"/>
    <property type="project" value="UniProtKB-KW"/>
</dbReference>
<keyword evidence="9" id="KW-1185">Reference proteome</keyword>
<feature type="region of interest" description="Disordered" evidence="6">
    <location>
        <begin position="383"/>
        <end position="429"/>
    </location>
</feature>
<dbReference type="AlphaFoldDB" id="A0A8H3U080"/>
<dbReference type="PANTHER" id="PTHR10328">
    <property type="entry name" value="PROTEIN MAX MYC-ASSOCIATED FACTOR X"/>
    <property type="match status" value="1"/>
</dbReference>
<evidence type="ECO:0000313" key="8">
    <source>
        <dbReference type="EMBL" id="GHJ90090.1"/>
    </source>
</evidence>
<keyword evidence="2" id="KW-0238">DNA-binding</keyword>
<dbReference type="InterPro" id="IPR036638">
    <property type="entry name" value="HLH_DNA-bd_sf"/>
</dbReference>
<accession>A0A8H3U080</accession>
<dbReference type="PANTHER" id="PTHR10328:SF3">
    <property type="entry name" value="PROTEIN MAX"/>
    <property type="match status" value="1"/>
</dbReference>
<feature type="compositionally biased region" description="Polar residues" evidence="6">
    <location>
        <begin position="146"/>
        <end position="160"/>
    </location>
</feature>
<dbReference type="PROSITE" id="PS50888">
    <property type="entry name" value="BHLH"/>
    <property type="match status" value="1"/>
</dbReference>
<dbReference type="Proteomes" id="UP000620104">
    <property type="component" value="Unassembled WGS sequence"/>
</dbReference>
<evidence type="ECO:0000256" key="4">
    <source>
        <dbReference type="ARBA" id="ARBA00023163"/>
    </source>
</evidence>
<evidence type="ECO:0000259" key="7">
    <source>
        <dbReference type="PROSITE" id="PS50888"/>
    </source>
</evidence>